<dbReference type="AlphaFoldDB" id="A0A9P9WH65"/>
<proteinExistence type="predicted"/>
<dbReference type="EMBL" id="JAFIMR010000026">
    <property type="protein sequence ID" value="KAI1862951.1"/>
    <property type="molecule type" value="Genomic_DNA"/>
</dbReference>
<organism evidence="2 3">
    <name type="scientific">Neoarthrinium moseri</name>
    <dbReference type="NCBI Taxonomy" id="1658444"/>
    <lineage>
        <taxon>Eukaryota</taxon>
        <taxon>Fungi</taxon>
        <taxon>Dikarya</taxon>
        <taxon>Ascomycota</taxon>
        <taxon>Pezizomycotina</taxon>
        <taxon>Sordariomycetes</taxon>
        <taxon>Xylariomycetidae</taxon>
        <taxon>Amphisphaeriales</taxon>
        <taxon>Apiosporaceae</taxon>
        <taxon>Neoarthrinium</taxon>
    </lineage>
</organism>
<comment type="caution">
    <text evidence="2">The sequence shown here is derived from an EMBL/GenBank/DDBJ whole genome shotgun (WGS) entry which is preliminary data.</text>
</comment>
<evidence type="ECO:0000256" key="1">
    <source>
        <dbReference type="SAM" id="MobiDB-lite"/>
    </source>
</evidence>
<evidence type="ECO:0000313" key="3">
    <source>
        <dbReference type="Proteomes" id="UP000829685"/>
    </source>
</evidence>
<sequence>MSHMYEGSAPGDVGGIYEVAQVLGSSALVESSTAQTRAPIGIQLWPQSHKWLIRRSSRQGTLPAGCATSRAMAQSIPNVFSLEDSRYIVIKDDLEAYLKEVYAGTIDESYDFYNRNDRWCFDGPEELSQASSKGSQQDDGFELTNVGAHRNN</sequence>
<accession>A0A9P9WH65</accession>
<feature type="compositionally biased region" description="Polar residues" evidence="1">
    <location>
        <begin position="128"/>
        <end position="138"/>
    </location>
</feature>
<dbReference type="Proteomes" id="UP000829685">
    <property type="component" value="Unassembled WGS sequence"/>
</dbReference>
<protein>
    <submittedName>
        <fullName evidence="2">Uncharacterized protein</fullName>
    </submittedName>
</protein>
<feature type="region of interest" description="Disordered" evidence="1">
    <location>
        <begin position="126"/>
        <end position="152"/>
    </location>
</feature>
<evidence type="ECO:0000313" key="2">
    <source>
        <dbReference type="EMBL" id="KAI1862951.1"/>
    </source>
</evidence>
<name>A0A9P9WH65_9PEZI</name>
<gene>
    <name evidence="2" type="ORF">JX265_008997</name>
</gene>
<keyword evidence="3" id="KW-1185">Reference proteome</keyword>
<reference evidence="2" key="1">
    <citation type="submission" date="2021-03" db="EMBL/GenBank/DDBJ databases">
        <title>Revisited historic fungal species revealed as producer of novel bioactive compounds through whole genome sequencing and comparative genomics.</title>
        <authorList>
            <person name="Vignolle G.A."/>
            <person name="Hochenegger N."/>
            <person name="Mach R.L."/>
            <person name="Mach-Aigner A.R."/>
            <person name="Javad Rahimi M."/>
            <person name="Salim K.A."/>
            <person name="Chan C.M."/>
            <person name="Lim L.B.L."/>
            <person name="Cai F."/>
            <person name="Druzhinina I.S."/>
            <person name="U'Ren J.M."/>
            <person name="Derntl C."/>
        </authorList>
    </citation>
    <scope>NUCLEOTIDE SEQUENCE</scope>
    <source>
        <strain evidence="2">TUCIM 5799</strain>
    </source>
</reference>